<dbReference type="EMBL" id="ON529850">
    <property type="protein sequence ID" value="UTC28463.1"/>
    <property type="molecule type" value="Genomic_DNA"/>
</dbReference>
<organism evidence="2 3">
    <name type="scientific">Brevundimonas phage vB_BpoS-Gurke</name>
    <dbReference type="NCBI Taxonomy" id="2948599"/>
    <lineage>
        <taxon>Viruses</taxon>
        <taxon>Duplodnaviria</taxon>
        <taxon>Heunggongvirae</taxon>
        <taxon>Uroviricota</taxon>
        <taxon>Caudoviricetes</taxon>
        <taxon>Jeanschmidtviridae</taxon>
        <taxon>Kikimoravirus</taxon>
        <taxon>Kikimoravirus gurke</taxon>
    </lineage>
</organism>
<sequence>MKPKKNPAAAALATPAYRPRVVRPKKGRGAYTRKGRKP</sequence>
<dbReference type="InterPro" id="IPR005589">
    <property type="entry name" value="ArfA"/>
</dbReference>
<protein>
    <recommendedName>
        <fullName evidence="4">Ribosome alternative rescue factor ArfA</fullName>
    </recommendedName>
</protein>
<evidence type="ECO:0000313" key="3">
    <source>
        <dbReference type="Proteomes" id="UP001055634"/>
    </source>
</evidence>
<evidence type="ECO:0008006" key="4">
    <source>
        <dbReference type="Google" id="ProtNLM"/>
    </source>
</evidence>
<evidence type="ECO:0000256" key="1">
    <source>
        <dbReference type="SAM" id="MobiDB-lite"/>
    </source>
</evidence>
<accession>A0A9E7N2C2</accession>
<feature type="compositionally biased region" description="Basic residues" evidence="1">
    <location>
        <begin position="20"/>
        <end position="38"/>
    </location>
</feature>
<feature type="compositionally biased region" description="Low complexity" evidence="1">
    <location>
        <begin position="1"/>
        <end position="16"/>
    </location>
</feature>
<name>A0A9E7N2C2_9CAUD</name>
<dbReference type="Pfam" id="PF03889">
    <property type="entry name" value="ArfA"/>
    <property type="match status" value="1"/>
</dbReference>
<feature type="region of interest" description="Disordered" evidence="1">
    <location>
        <begin position="1"/>
        <end position="38"/>
    </location>
</feature>
<keyword evidence="3" id="KW-1185">Reference proteome</keyword>
<reference evidence="2" key="1">
    <citation type="submission" date="2022-04" db="EMBL/GenBank/DDBJ databases">
        <authorList>
            <person name="Friedrich I."/>
            <person name="Schneider D."/>
            <person name="Poehlein A."/>
            <person name="Hertel R."/>
            <person name="Daniel R."/>
        </authorList>
    </citation>
    <scope>NUCLEOTIDE SEQUENCE</scope>
</reference>
<proteinExistence type="predicted"/>
<dbReference type="Proteomes" id="UP001055634">
    <property type="component" value="Segment"/>
</dbReference>
<gene>
    <name evidence="2" type="ORF">GURKE_04610</name>
</gene>
<evidence type="ECO:0000313" key="2">
    <source>
        <dbReference type="EMBL" id="UTC28463.1"/>
    </source>
</evidence>